<protein>
    <submittedName>
        <fullName evidence="2">Uncharacterized protein</fullName>
    </submittedName>
</protein>
<dbReference type="AlphaFoldDB" id="A0A7J7K8Q8"/>
<comment type="caution">
    <text evidence="2">The sequence shown here is derived from an EMBL/GenBank/DDBJ whole genome shotgun (WGS) entry which is preliminary data.</text>
</comment>
<feature type="compositionally biased region" description="Low complexity" evidence="1">
    <location>
        <begin position="178"/>
        <end position="195"/>
    </location>
</feature>
<evidence type="ECO:0000313" key="2">
    <source>
        <dbReference type="EMBL" id="KAF6035022.1"/>
    </source>
</evidence>
<sequence>MYNDLRNFVIQDGLISIDQVEACDPDFPSIYYMASKSSTCAYFVCAGGYAVQKFCPLGTRLEDSFYQDRNGEHTVIVSRENATSHTVTNIEGVTKTTPDINTLWSTPTEPLTQHSGHLPSTSDQVTPYVLPDRTPSTPPPPRAPYPRTQTTPYSPPPPRAPHPRTQTTPYAPPPPKTPYTRPTTATRSTANTTPQTPLPAPKTFSNVKETLKIGGICRGRYDERCEQLDSNTACKRNKGIYICECKASYIARGGDECVKKKAGKFPGLV</sequence>
<feature type="region of interest" description="Disordered" evidence="1">
    <location>
        <begin position="98"/>
        <end position="203"/>
    </location>
</feature>
<gene>
    <name evidence="2" type="ORF">EB796_006677</name>
</gene>
<evidence type="ECO:0000256" key="1">
    <source>
        <dbReference type="SAM" id="MobiDB-lite"/>
    </source>
</evidence>
<dbReference type="EMBL" id="VXIV02000951">
    <property type="protein sequence ID" value="KAF6035022.1"/>
    <property type="molecule type" value="Genomic_DNA"/>
</dbReference>
<name>A0A7J7K8Q8_BUGNE</name>
<organism evidence="2 3">
    <name type="scientific">Bugula neritina</name>
    <name type="common">Brown bryozoan</name>
    <name type="synonym">Sertularia neritina</name>
    <dbReference type="NCBI Taxonomy" id="10212"/>
    <lineage>
        <taxon>Eukaryota</taxon>
        <taxon>Metazoa</taxon>
        <taxon>Spiralia</taxon>
        <taxon>Lophotrochozoa</taxon>
        <taxon>Bryozoa</taxon>
        <taxon>Gymnolaemata</taxon>
        <taxon>Cheilostomatida</taxon>
        <taxon>Flustrina</taxon>
        <taxon>Buguloidea</taxon>
        <taxon>Bugulidae</taxon>
        <taxon>Bugula</taxon>
    </lineage>
</organism>
<reference evidence="2" key="1">
    <citation type="submission" date="2020-06" db="EMBL/GenBank/DDBJ databases">
        <title>Draft genome of Bugula neritina, a colonial animal packing powerful symbionts and potential medicines.</title>
        <authorList>
            <person name="Rayko M."/>
        </authorList>
    </citation>
    <scope>NUCLEOTIDE SEQUENCE [LARGE SCALE GENOMIC DNA]</scope>
    <source>
        <strain evidence="2">Kwan_BN1</strain>
    </source>
</reference>
<proteinExistence type="predicted"/>
<keyword evidence="3" id="KW-1185">Reference proteome</keyword>
<evidence type="ECO:0000313" key="3">
    <source>
        <dbReference type="Proteomes" id="UP000593567"/>
    </source>
</evidence>
<accession>A0A7J7K8Q8</accession>
<dbReference type="Proteomes" id="UP000593567">
    <property type="component" value="Unassembled WGS sequence"/>
</dbReference>
<feature type="compositionally biased region" description="Polar residues" evidence="1">
    <location>
        <begin position="98"/>
        <end position="125"/>
    </location>
</feature>